<dbReference type="RefSeq" id="WP_338613487.1">
    <property type="nucleotide sequence ID" value="NZ_AP029022.1"/>
</dbReference>
<dbReference type="SMART" id="SM00245">
    <property type="entry name" value="TSPc"/>
    <property type="match status" value="1"/>
</dbReference>
<dbReference type="Proteomes" id="UP001380186">
    <property type="component" value="Chromosome"/>
</dbReference>
<proteinExistence type="predicted"/>
<reference evidence="2 3" key="1">
    <citation type="journal article" date="2020" name="Microbes Environ.">
        <title>Synthetic bacterial community of duckweed: a simple and stable system to study plant-microbe interactions.</title>
        <authorList>
            <person name="Ishizawa H."/>
            <person name="Tada M."/>
            <person name="Kuroda M."/>
            <person name="Inoue D."/>
            <person name="Futamata H."/>
            <person name="Ike M."/>
        </authorList>
    </citation>
    <scope>NUCLEOTIDE SEQUENCE [LARGE SCALE GENOMIC DNA]</scope>
    <source>
        <strain evidence="2 3">DW100</strain>
    </source>
</reference>
<dbReference type="InterPro" id="IPR005151">
    <property type="entry name" value="Tail-specific_protease"/>
</dbReference>
<dbReference type="Pfam" id="PF03572">
    <property type="entry name" value="Peptidase_S41"/>
    <property type="match status" value="1"/>
</dbReference>
<dbReference type="InterPro" id="IPR029045">
    <property type="entry name" value="ClpP/crotonase-like_dom_sf"/>
</dbReference>
<sequence length="475" mass="55387">MRKYIIISLLIFTKTFFAQSCKCDSIFLQSKQIVEDNYAGWFDKITSKNLDEYNTWTRKHHLAAKEITNDSVCAKQLQNWISFFKDKHLRIKYSKPKSAINSKTESKKIEILSTGLTENQLTDYFKKTKNPDPIEGIYENSNYKLAVTQVQPNLFYATIIKTQNENWKAGEVKLTIKKINKKYTGTFYEGDKSDVSEHQVQIVDNILDFDIVFFEKIFPIVKTKRDITEYEMSKDKYAPSLNFKEDVAIWKFPSFENNANEQTEYLLKKYKDKLESTPFWILDLSNNSGGDYSIGLQLLDYIYTKPILNYNAEMRMTQSNFEKWYQFIADYYNNADDKTKKALDERMNKMKAHYGKLYNESGTPTDTLKLDKVKVNPKKIALLINKNTVSSGELFTTLARQSDKVIVMGTNSGGMMDYGNVVTYKTSFPTIKIQLPINRQLWLDDNFSVDKEGLKPDVYLKENNWIEQAIKLIKE</sequence>
<accession>A0ABM8KAS3</accession>
<evidence type="ECO:0000259" key="1">
    <source>
        <dbReference type="SMART" id="SM00245"/>
    </source>
</evidence>
<protein>
    <submittedName>
        <fullName evidence="2">Peptidase S41</fullName>
    </submittedName>
</protein>
<keyword evidence="3" id="KW-1185">Reference proteome</keyword>
<evidence type="ECO:0000313" key="2">
    <source>
        <dbReference type="EMBL" id="BEV06143.1"/>
    </source>
</evidence>
<organism evidence="2 3">
    <name type="scientific">Chryseobacterium gambrini</name>
    <dbReference type="NCBI Taxonomy" id="373672"/>
    <lineage>
        <taxon>Bacteria</taxon>
        <taxon>Pseudomonadati</taxon>
        <taxon>Bacteroidota</taxon>
        <taxon>Flavobacteriia</taxon>
        <taxon>Flavobacteriales</taxon>
        <taxon>Weeksellaceae</taxon>
        <taxon>Chryseobacterium group</taxon>
        <taxon>Chryseobacterium</taxon>
    </lineage>
</organism>
<dbReference type="SUPFAM" id="SSF52096">
    <property type="entry name" value="ClpP/crotonase"/>
    <property type="match status" value="1"/>
</dbReference>
<feature type="domain" description="Tail specific protease" evidence="1">
    <location>
        <begin position="210"/>
        <end position="461"/>
    </location>
</feature>
<evidence type="ECO:0000313" key="3">
    <source>
        <dbReference type="Proteomes" id="UP001380186"/>
    </source>
</evidence>
<dbReference type="Gene3D" id="3.90.226.10">
    <property type="entry name" value="2-enoyl-CoA Hydratase, Chain A, domain 1"/>
    <property type="match status" value="1"/>
</dbReference>
<gene>
    <name evidence="2" type="ORF">CRDW_35170</name>
</gene>
<name>A0ABM8KAS3_9FLAO</name>
<dbReference type="EMBL" id="AP029022">
    <property type="protein sequence ID" value="BEV06143.1"/>
    <property type="molecule type" value="Genomic_DNA"/>
</dbReference>